<dbReference type="InParanoid" id="A0A2T3BA04"/>
<evidence type="ECO:0000313" key="2">
    <source>
        <dbReference type="Proteomes" id="UP000241818"/>
    </source>
</evidence>
<sequence length="87" mass="10054">MTFWAEIGDWLRLLALMTLSRTRSRLTMMWSHSRSVMEKLGKTEAAKNEAVHYSKADSVWLVLLSLLPMAFSRARQQLGLLLQYVVL</sequence>
<accession>A0A2T3BA04</accession>
<name>A0A2T3BA04_AMORE</name>
<protein>
    <submittedName>
        <fullName evidence="1">Uncharacterized protein</fullName>
    </submittedName>
</protein>
<evidence type="ECO:0000313" key="1">
    <source>
        <dbReference type="EMBL" id="PSS25118.1"/>
    </source>
</evidence>
<dbReference type="GeneID" id="36574342"/>
<gene>
    <name evidence="1" type="ORF">M430DRAFT_32943</name>
</gene>
<reference evidence="1 2" key="1">
    <citation type="journal article" date="2018" name="New Phytol.">
        <title>Comparative genomics and transcriptomics depict ericoid mycorrhizal fungi as versatile saprotrophs and plant mutualists.</title>
        <authorList>
            <person name="Martino E."/>
            <person name="Morin E."/>
            <person name="Grelet G.A."/>
            <person name="Kuo A."/>
            <person name="Kohler A."/>
            <person name="Daghino S."/>
            <person name="Barry K.W."/>
            <person name="Cichocki N."/>
            <person name="Clum A."/>
            <person name="Dockter R.B."/>
            <person name="Hainaut M."/>
            <person name="Kuo R.C."/>
            <person name="LaButti K."/>
            <person name="Lindahl B.D."/>
            <person name="Lindquist E.A."/>
            <person name="Lipzen A."/>
            <person name="Khouja H.R."/>
            <person name="Magnuson J."/>
            <person name="Murat C."/>
            <person name="Ohm R.A."/>
            <person name="Singer S.W."/>
            <person name="Spatafora J.W."/>
            <person name="Wang M."/>
            <person name="Veneault-Fourrey C."/>
            <person name="Henrissat B."/>
            <person name="Grigoriev I.V."/>
            <person name="Martin F.M."/>
            <person name="Perotto S."/>
        </authorList>
    </citation>
    <scope>NUCLEOTIDE SEQUENCE [LARGE SCALE GENOMIC DNA]</scope>
    <source>
        <strain evidence="1 2">ATCC 22711</strain>
    </source>
</reference>
<dbReference type="Proteomes" id="UP000241818">
    <property type="component" value="Unassembled WGS sequence"/>
</dbReference>
<dbReference type="EMBL" id="KZ679007">
    <property type="protein sequence ID" value="PSS25118.1"/>
    <property type="molecule type" value="Genomic_DNA"/>
</dbReference>
<dbReference type="RefSeq" id="XP_024723717.1">
    <property type="nucleotide sequence ID" value="XM_024866261.1"/>
</dbReference>
<organism evidence="1 2">
    <name type="scientific">Amorphotheca resinae ATCC 22711</name>
    <dbReference type="NCBI Taxonomy" id="857342"/>
    <lineage>
        <taxon>Eukaryota</taxon>
        <taxon>Fungi</taxon>
        <taxon>Dikarya</taxon>
        <taxon>Ascomycota</taxon>
        <taxon>Pezizomycotina</taxon>
        <taxon>Leotiomycetes</taxon>
        <taxon>Helotiales</taxon>
        <taxon>Amorphothecaceae</taxon>
        <taxon>Amorphotheca</taxon>
    </lineage>
</organism>
<keyword evidence="2" id="KW-1185">Reference proteome</keyword>
<dbReference type="AlphaFoldDB" id="A0A2T3BA04"/>
<proteinExistence type="predicted"/>